<dbReference type="EMBL" id="JAACNH010005588">
    <property type="protein sequence ID" value="KAG8429548.1"/>
    <property type="molecule type" value="Genomic_DNA"/>
</dbReference>
<protein>
    <submittedName>
        <fullName evidence="1">Uncharacterized protein</fullName>
    </submittedName>
</protein>
<reference evidence="1" key="1">
    <citation type="thesis" date="2020" institute="ProQuest LLC" country="789 East Eisenhower Parkway, Ann Arbor, MI, USA">
        <title>Comparative Genomics and Chromosome Evolution.</title>
        <authorList>
            <person name="Mudd A.B."/>
        </authorList>
    </citation>
    <scope>NUCLEOTIDE SEQUENCE</scope>
    <source>
        <strain evidence="1">Female2</strain>
        <tissue evidence="1">Blood</tissue>
    </source>
</reference>
<dbReference type="AlphaFoldDB" id="A0A8T2IFQ1"/>
<accession>A0A8T2IFQ1</accession>
<name>A0A8T2IFQ1_9PIPI</name>
<evidence type="ECO:0000313" key="1">
    <source>
        <dbReference type="EMBL" id="KAG8429548.1"/>
    </source>
</evidence>
<sequence length="98" mass="11004">MADEENEQNATSLSFRLTVTKRDPVLKLLHPVTGLEPLSWSDDQRLSVCTSRSLSFAELHCNINGCSPEMTLNRSCVPAPLKPCTLLVRKAKWDYVTK</sequence>
<gene>
    <name evidence="1" type="ORF">GDO86_019874</name>
</gene>
<comment type="caution">
    <text evidence="1">The sequence shown here is derived from an EMBL/GenBank/DDBJ whole genome shotgun (WGS) entry which is preliminary data.</text>
</comment>
<keyword evidence="2" id="KW-1185">Reference proteome</keyword>
<dbReference type="OrthoDB" id="6021743at2759"/>
<proteinExistence type="predicted"/>
<evidence type="ECO:0000313" key="2">
    <source>
        <dbReference type="Proteomes" id="UP000812440"/>
    </source>
</evidence>
<dbReference type="Proteomes" id="UP000812440">
    <property type="component" value="Unassembled WGS sequence"/>
</dbReference>
<organism evidence="1 2">
    <name type="scientific">Hymenochirus boettgeri</name>
    <name type="common">Congo dwarf clawed frog</name>
    <dbReference type="NCBI Taxonomy" id="247094"/>
    <lineage>
        <taxon>Eukaryota</taxon>
        <taxon>Metazoa</taxon>
        <taxon>Chordata</taxon>
        <taxon>Craniata</taxon>
        <taxon>Vertebrata</taxon>
        <taxon>Euteleostomi</taxon>
        <taxon>Amphibia</taxon>
        <taxon>Batrachia</taxon>
        <taxon>Anura</taxon>
        <taxon>Pipoidea</taxon>
        <taxon>Pipidae</taxon>
        <taxon>Pipinae</taxon>
        <taxon>Hymenochirus</taxon>
    </lineage>
</organism>